<dbReference type="GO" id="GO:0005739">
    <property type="term" value="C:mitochondrion"/>
    <property type="evidence" value="ECO:0007669"/>
    <property type="project" value="TreeGrafter"/>
</dbReference>
<dbReference type="GO" id="GO:0005829">
    <property type="term" value="C:cytosol"/>
    <property type="evidence" value="ECO:0007669"/>
    <property type="project" value="TreeGrafter"/>
</dbReference>
<dbReference type="InterPro" id="IPR035959">
    <property type="entry name" value="RutC-like_sf"/>
</dbReference>
<dbReference type="RefSeq" id="XP_016646358.1">
    <property type="nucleotide sequence ID" value="XM_016783158.1"/>
</dbReference>
<dbReference type="InterPro" id="IPR006175">
    <property type="entry name" value="YjgF/YER057c/UK114"/>
</dbReference>
<evidence type="ECO:0000256" key="1">
    <source>
        <dbReference type="ARBA" id="ARBA00010552"/>
    </source>
</evidence>
<accession>A0A084GGU7</accession>
<protein>
    <submittedName>
        <fullName evidence="3">Uncharacterized protein</fullName>
    </submittedName>
</protein>
<organism evidence="3 4">
    <name type="scientific">Pseudallescheria apiosperma</name>
    <name type="common">Scedosporium apiospermum</name>
    <dbReference type="NCBI Taxonomy" id="563466"/>
    <lineage>
        <taxon>Eukaryota</taxon>
        <taxon>Fungi</taxon>
        <taxon>Dikarya</taxon>
        <taxon>Ascomycota</taxon>
        <taxon>Pezizomycotina</taxon>
        <taxon>Sordariomycetes</taxon>
        <taxon>Hypocreomycetidae</taxon>
        <taxon>Microascales</taxon>
        <taxon>Microascaceae</taxon>
        <taxon>Scedosporium</taxon>
    </lineage>
</organism>
<evidence type="ECO:0000313" key="3">
    <source>
        <dbReference type="EMBL" id="KEZ46559.1"/>
    </source>
</evidence>
<gene>
    <name evidence="3" type="ORF">SAPIO_CDS0355</name>
</gene>
<dbReference type="Gene3D" id="3.30.1330.40">
    <property type="entry name" value="RutC-like"/>
    <property type="match status" value="1"/>
</dbReference>
<dbReference type="SUPFAM" id="SSF55298">
    <property type="entry name" value="YjgF-like"/>
    <property type="match status" value="1"/>
</dbReference>
<dbReference type="VEuPathDB" id="FungiDB:SAPIO_CDS0355"/>
<reference evidence="3 4" key="1">
    <citation type="journal article" date="2014" name="Genome Announc.">
        <title>Draft genome sequence of the pathogenic fungus Scedosporium apiospermum.</title>
        <authorList>
            <person name="Vandeputte P."/>
            <person name="Ghamrawi S."/>
            <person name="Rechenmann M."/>
            <person name="Iltis A."/>
            <person name="Giraud S."/>
            <person name="Fleury M."/>
            <person name="Thornton C."/>
            <person name="Delhaes L."/>
            <person name="Meyer W."/>
            <person name="Papon N."/>
            <person name="Bouchara J.P."/>
        </authorList>
    </citation>
    <scope>NUCLEOTIDE SEQUENCE [LARGE SCALE GENOMIC DNA]</scope>
    <source>
        <strain evidence="3 4">IHEM 14462</strain>
    </source>
</reference>
<sequence>MAFLRTVILLLSTLGPIVAASSPGRNKKSWSPIKHIGDGGSLGSVLSGAVATKDLLFIGGTTPSVNGTVPEGIEAQATAVINNIAAILEEAGTSWENVLKTTVYLASMDDYAAMNAIYGSMLPNPKPARSTIEVGLPLNFSIEIEAVAALPPY</sequence>
<comment type="caution">
    <text evidence="3">The sequence shown here is derived from an EMBL/GenBank/DDBJ whole genome shotgun (WGS) entry which is preliminary data.</text>
</comment>
<comment type="similarity">
    <text evidence="1">Belongs to the RutC family.</text>
</comment>
<dbReference type="Proteomes" id="UP000028545">
    <property type="component" value="Unassembled WGS sequence"/>
</dbReference>
<dbReference type="EMBL" id="JOWA01000022">
    <property type="protein sequence ID" value="KEZ46559.1"/>
    <property type="molecule type" value="Genomic_DNA"/>
</dbReference>
<name>A0A084GGU7_PSEDA</name>
<proteinExistence type="inferred from homology"/>
<dbReference type="GeneID" id="27718507"/>
<dbReference type="PANTHER" id="PTHR11803">
    <property type="entry name" value="2-IMINOBUTANOATE/2-IMINOPROPANOATE DEAMINASE RIDA"/>
    <property type="match status" value="1"/>
</dbReference>
<dbReference type="GO" id="GO:0019239">
    <property type="term" value="F:deaminase activity"/>
    <property type="evidence" value="ECO:0007669"/>
    <property type="project" value="TreeGrafter"/>
</dbReference>
<dbReference type="Pfam" id="PF01042">
    <property type="entry name" value="Ribonuc_L-PSP"/>
    <property type="match status" value="1"/>
</dbReference>
<feature type="signal peptide" evidence="2">
    <location>
        <begin position="1"/>
        <end position="19"/>
    </location>
</feature>
<dbReference type="KEGG" id="sapo:SAPIO_CDS0355"/>
<dbReference type="AlphaFoldDB" id="A0A084GGU7"/>
<dbReference type="HOGENOM" id="CLU_100715_7_0_1"/>
<dbReference type="CDD" id="cd00448">
    <property type="entry name" value="YjgF_YER057c_UK114_family"/>
    <property type="match status" value="1"/>
</dbReference>
<dbReference type="PANTHER" id="PTHR11803:SF58">
    <property type="entry name" value="PROTEIN HMF1-RELATED"/>
    <property type="match status" value="1"/>
</dbReference>
<evidence type="ECO:0000313" key="4">
    <source>
        <dbReference type="Proteomes" id="UP000028545"/>
    </source>
</evidence>
<evidence type="ECO:0000256" key="2">
    <source>
        <dbReference type="SAM" id="SignalP"/>
    </source>
</evidence>
<keyword evidence="4" id="KW-1185">Reference proteome</keyword>
<feature type="chain" id="PRO_5001775815" evidence="2">
    <location>
        <begin position="20"/>
        <end position="153"/>
    </location>
</feature>
<dbReference type="OrthoDB" id="309640at2759"/>
<keyword evidence="2" id="KW-0732">Signal</keyword>